<organism evidence="2">
    <name type="scientific">marine sediment metagenome</name>
    <dbReference type="NCBI Taxonomy" id="412755"/>
    <lineage>
        <taxon>unclassified sequences</taxon>
        <taxon>metagenomes</taxon>
        <taxon>ecological metagenomes</taxon>
    </lineage>
</organism>
<dbReference type="GO" id="GO:0016887">
    <property type="term" value="F:ATP hydrolysis activity"/>
    <property type="evidence" value="ECO:0007669"/>
    <property type="project" value="InterPro"/>
</dbReference>
<dbReference type="InterPro" id="IPR027417">
    <property type="entry name" value="P-loop_NTPase"/>
</dbReference>
<protein>
    <recommendedName>
        <fullName evidence="1">ATPase AAA-type core domain-containing protein</fullName>
    </recommendedName>
</protein>
<evidence type="ECO:0000259" key="1">
    <source>
        <dbReference type="Pfam" id="PF13304"/>
    </source>
</evidence>
<dbReference type="CDD" id="cd00267">
    <property type="entry name" value="ABC_ATPase"/>
    <property type="match status" value="1"/>
</dbReference>
<dbReference type="GO" id="GO:0005524">
    <property type="term" value="F:ATP binding"/>
    <property type="evidence" value="ECO:0007669"/>
    <property type="project" value="InterPro"/>
</dbReference>
<sequence>MNDTTTRAVKATQRRAAEITGYADRAKDEVTALSASVADLEERQKLLEEVGTVLTAMETAWRKGFEGALTSMVSRGLTLVLGEPTQLVIRSKQRGGTPSLEFQLEQNGLEMDIMEAKGGTLVNLVDFLLRLAIVLAAQPPLRKVLVLDEAFAHVSVEYVPALAGLLRQLCDETGVQFVLTTHDPAYTDAADVVYEVKQVRGVSHYEKVKGRRDVL</sequence>
<feature type="domain" description="ATPase AAA-type core" evidence="1">
    <location>
        <begin position="128"/>
        <end position="185"/>
    </location>
</feature>
<name>A0A0F9T2B5_9ZZZZ</name>
<evidence type="ECO:0000313" key="2">
    <source>
        <dbReference type="EMBL" id="KKN68962.1"/>
    </source>
</evidence>
<dbReference type="Gene3D" id="3.40.50.300">
    <property type="entry name" value="P-loop containing nucleotide triphosphate hydrolases"/>
    <property type="match status" value="1"/>
</dbReference>
<dbReference type="SUPFAM" id="SSF52540">
    <property type="entry name" value="P-loop containing nucleoside triphosphate hydrolases"/>
    <property type="match status" value="1"/>
</dbReference>
<gene>
    <name evidence="2" type="ORF">LCGC14_0446470</name>
</gene>
<proteinExistence type="predicted"/>
<dbReference type="InterPro" id="IPR003959">
    <property type="entry name" value="ATPase_AAA_core"/>
</dbReference>
<comment type="caution">
    <text evidence="2">The sequence shown here is derived from an EMBL/GenBank/DDBJ whole genome shotgun (WGS) entry which is preliminary data.</text>
</comment>
<accession>A0A0F9T2B5</accession>
<dbReference type="EMBL" id="LAZR01000436">
    <property type="protein sequence ID" value="KKN68962.1"/>
    <property type="molecule type" value="Genomic_DNA"/>
</dbReference>
<dbReference type="Pfam" id="PF13304">
    <property type="entry name" value="AAA_21"/>
    <property type="match status" value="1"/>
</dbReference>
<dbReference type="AlphaFoldDB" id="A0A0F9T2B5"/>
<reference evidence="2" key="1">
    <citation type="journal article" date="2015" name="Nature">
        <title>Complex archaea that bridge the gap between prokaryotes and eukaryotes.</title>
        <authorList>
            <person name="Spang A."/>
            <person name="Saw J.H."/>
            <person name="Jorgensen S.L."/>
            <person name="Zaremba-Niedzwiedzka K."/>
            <person name="Martijn J."/>
            <person name="Lind A.E."/>
            <person name="van Eijk R."/>
            <person name="Schleper C."/>
            <person name="Guy L."/>
            <person name="Ettema T.J."/>
        </authorList>
    </citation>
    <scope>NUCLEOTIDE SEQUENCE</scope>
</reference>